<dbReference type="HOGENOM" id="CLU_373433_0_0_1"/>
<evidence type="ECO:0000256" key="1">
    <source>
        <dbReference type="SAM" id="MobiDB-lite"/>
    </source>
</evidence>
<feature type="region of interest" description="Disordered" evidence="1">
    <location>
        <begin position="280"/>
        <end position="299"/>
    </location>
</feature>
<dbReference type="EMBL" id="JMSN01000012">
    <property type="protein sequence ID" value="KDN52253.1"/>
    <property type="molecule type" value="Genomic_DNA"/>
</dbReference>
<dbReference type="Proteomes" id="UP000027361">
    <property type="component" value="Unassembled WGS sequence"/>
</dbReference>
<comment type="caution">
    <text evidence="2">The sequence shown here is derived from an EMBL/GenBank/DDBJ whole genome shotgun (WGS) entry which is preliminary data.</text>
</comment>
<proteinExistence type="predicted"/>
<sequence>MLYFQKHSRREPSTPGAHQRMLFVAVAASAACSSITLTAAAVGTAAASITRNGSPFNLLRKGQQIVFDASESSSSTLASSSPVTTQPLAASALAAVHLSHTGLFVNHAHLDYVQEGVSQPLTLYVDPQLYDVQRASLHVSHVHRRAWDDVAVECSYSSPDAAMQMDGGIEACEKMDLSAALKYFDAGQDQEEDHDMVCPPSATTPDGRAIFGSSHAPPPVEHTPDTPSSGPPRKDTRTQACKMVDEFLGRRKRRRSGAAGQPDDGGEDAEPRLHSMVVTVHTPRKSTAHSSSSRSRGQDIDSKIYKADEIHHFWLSHLFLPDAYKARWPLAGNAHSNTSGKVEPWTGRNVNRIAGLPYDPFISSPPLRRNSPAPPSGYDPAKGTLDGVGIVSARWNTGVSIRSPFNTRPNDPVFEPVHAPVAGQIVWAGHYSRGPGHKSGARQDTERGYMLMIRDEWGFVWQIAGVEEETLRVHPGDDIFVGQVVADVRRQGATAAAEASAGTRAAADPYRFKSLRITVARPDVTWTRWPAPFVAGWTFYDPMAFFLEDTPLFSPGKRTGGSVALSGKEGARRSWRSSVPPYANPNRIFFARPALDPLTETVSAFASSTDLLTPTLSGKVQIIVSFDSYVQTPGDGGDAMDGTGLYSLQWGLMQGQQDRERDWDPEACEFFGHELDGSEWRVAFEHDKMVATPEPGSNGTEPTSVFAHIVPSFTYGTFFKTKYHSAFDHRERHVFYTPTRRTRGQADLHGSWDTRKEPNGNGFYTIIVRATDFWGNVGCVSSKVYIRNRNIDYGLPDA</sequence>
<feature type="region of interest" description="Disordered" evidence="1">
    <location>
        <begin position="191"/>
        <end position="272"/>
    </location>
</feature>
<feature type="compositionally biased region" description="Basic and acidic residues" evidence="1">
    <location>
        <begin position="232"/>
        <end position="249"/>
    </location>
</feature>
<keyword evidence="3" id="KW-1185">Reference proteome</keyword>
<dbReference type="PROSITE" id="PS51257">
    <property type="entry name" value="PROKAR_LIPOPROTEIN"/>
    <property type="match status" value="1"/>
</dbReference>
<dbReference type="OMA" id="VMIRDEW"/>
<protein>
    <submittedName>
        <fullName evidence="2">Uncharacterized protein</fullName>
    </submittedName>
</protein>
<dbReference type="Gene3D" id="2.70.70.10">
    <property type="entry name" value="Glucose Permease (Domain IIA)"/>
    <property type="match status" value="1"/>
</dbReference>
<dbReference type="InParanoid" id="A0A066WI98"/>
<dbReference type="OrthoDB" id="2104935at2759"/>
<dbReference type="InterPro" id="IPR011055">
    <property type="entry name" value="Dup_hybrid_motif"/>
</dbReference>
<name>A0A066WI98_TILAU</name>
<dbReference type="RefSeq" id="XP_013245100.1">
    <property type="nucleotide sequence ID" value="XM_013389646.1"/>
</dbReference>
<gene>
    <name evidence="2" type="ORF">K437DRAFT_293183</name>
</gene>
<evidence type="ECO:0000313" key="2">
    <source>
        <dbReference type="EMBL" id="KDN52253.1"/>
    </source>
</evidence>
<evidence type="ECO:0000313" key="3">
    <source>
        <dbReference type="Proteomes" id="UP000027361"/>
    </source>
</evidence>
<dbReference type="GeneID" id="25267135"/>
<reference evidence="2 3" key="1">
    <citation type="submission" date="2014-05" db="EMBL/GenBank/DDBJ databases">
        <title>Draft genome sequence of a rare smut relative, Tilletiaria anomala UBC 951.</title>
        <authorList>
            <consortium name="DOE Joint Genome Institute"/>
            <person name="Toome M."/>
            <person name="Kuo A."/>
            <person name="Henrissat B."/>
            <person name="Lipzen A."/>
            <person name="Tritt A."/>
            <person name="Yoshinaga Y."/>
            <person name="Zane M."/>
            <person name="Barry K."/>
            <person name="Grigoriev I.V."/>
            <person name="Spatafora J.W."/>
            <person name="Aimea M.C."/>
        </authorList>
    </citation>
    <scope>NUCLEOTIDE SEQUENCE [LARGE SCALE GENOMIC DNA]</scope>
    <source>
        <strain evidence="2 3">UBC 951</strain>
    </source>
</reference>
<accession>A0A066WI98</accession>
<dbReference type="AlphaFoldDB" id="A0A066WI98"/>
<organism evidence="2 3">
    <name type="scientific">Tilletiaria anomala (strain ATCC 24038 / CBS 436.72 / UBC 951)</name>
    <dbReference type="NCBI Taxonomy" id="1037660"/>
    <lineage>
        <taxon>Eukaryota</taxon>
        <taxon>Fungi</taxon>
        <taxon>Dikarya</taxon>
        <taxon>Basidiomycota</taxon>
        <taxon>Ustilaginomycotina</taxon>
        <taxon>Exobasidiomycetes</taxon>
        <taxon>Georgefischeriales</taxon>
        <taxon>Tilletiariaceae</taxon>
        <taxon>Tilletiaria</taxon>
    </lineage>
</organism>